<feature type="repeat" description="TPR" evidence="1">
    <location>
        <begin position="296"/>
        <end position="329"/>
    </location>
</feature>
<sequence>MSKWQIYNSIKWQFFLFVLSIGLFSESSVAIARQHPENLAQLTQTNLLDASAAEEAYKKGKQLYEQGTAESLSQAIGFFEKALSLYRQLGDRSSQAFTLGHLGKIYSDLGQQRKALENLHQALLLRRQVGDKKGETITLNNIGNVYSDIGEPKKALEYFQQALLLKREMGDKAGEAVAINNIGNVYLNSGEPQKALDYFQQSLVLRRQVGDKPGEARTLNNIGFVYLNLGEKQKALDYFRQCLLLYQQIADKLAESRTLNNIGTIYLDSEEKQKALDYFQRSLALKREIADKIGEANTLNNIGFIYLNLGEKQKALDYFQQSLPLFQSVENKLGLAANLNNIGLIYLYSGEQQKALDYYQKSLPLYQQIGNREGEAQTLYNIASVQRERGNLNAALTQIKIAINIVEDQRTKIRSQELRTSYFATVQDYYQLYIDLLMQLHKQQPSKGYDTLALQTSERARARSLLELLNEANADIRKGVEPKLISQERNLQQQLDTLEKRRIQLLSGNNTPAQLQALETETEKLLEQYQQLKAEIRATSPQYAALTQPQPLSLAEIQQQVLDENTLLLEYSLGEKHSYLWAVTNKNITSYELPKSADIKAAVQKFRQEITTPYLTDSPSIDALSGLILSPVAQQLKKKRLAIVSDGALQYVPFAALNTPNLPKNSGYQPLLLDHEIITLPSASTVAILRREHKARKSAPKTLAVLADPIFSSKDERFQGKIPVSRPIIAQSNLDSATLTRTAKDSDIKFERLRFTRQEAEQILALVPASQSKQAVDFDASRTTATSDELSQYRIVHFATHGILNSKHPELSGIVLSLFDKLGRPQNGFLRLHDVFNLNLQAELVVLSACKTGLGEEIKGEGLVGLTRAFMYAGSPRVVVSLWSVDDQATSELMKTFYEKMLKAGLKPAAALRTAQIEIWRTQQYTAPYFWAAFTLQGEWK</sequence>
<dbReference type="PANTHER" id="PTHR10098">
    <property type="entry name" value="RAPSYN-RELATED"/>
    <property type="match status" value="1"/>
</dbReference>
<feature type="domain" description="CHAT" evidence="2">
    <location>
        <begin position="621"/>
        <end position="939"/>
    </location>
</feature>
<dbReference type="InterPro" id="IPR011990">
    <property type="entry name" value="TPR-like_helical_dom_sf"/>
</dbReference>
<feature type="repeat" description="TPR" evidence="1">
    <location>
        <begin position="176"/>
        <end position="209"/>
    </location>
</feature>
<name>A0A8J7LFI5_9NOST</name>
<dbReference type="RefSeq" id="WP_214434782.1">
    <property type="nucleotide sequence ID" value="NZ_CAWPUQ010000143.1"/>
</dbReference>
<dbReference type="PROSITE" id="PS50005">
    <property type="entry name" value="TPR"/>
    <property type="match status" value="7"/>
</dbReference>
<protein>
    <submittedName>
        <fullName evidence="3">CHAT domain-containing protein</fullName>
    </submittedName>
</protein>
<proteinExistence type="predicted"/>
<dbReference type="Gene3D" id="1.25.40.10">
    <property type="entry name" value="Tetratricopeptide repeat domain"/>
    <property type="match status" value="2"/>
</dbReference>
<dbReference type="PANTHER" id="PTHR10098:SF108">
    <property type="entry name" value="TETRATRICOPEPTIDE REPEAT PROTEIN 28"/>
    <property type="match status" value="1"/>
</dbReference>
<dbReference type="InterPro" id="IPR019734">
    <property type="entry name" value="TPR_rpt"/>
</dbReference>
<feature type="repeat" description="TPR" evidence="1">
    <location>
        <begin position="136"/>
        <end position="169"/>
    </location>
</feature>
<evidence type="ECO:0000256" key="1">
    <source>
        <dbReference type="PROSITE-ProRule" id="PRU00339"/>
    </source>
</evidence>
<keyword evidence="1" id="KW-0802">TPR repeat</keyword>
<comment type="caution">
    <text evidence="3">The sequence shown here is derived from an EMBL/GenBank/DDBJ whole genome shotgun (WGS) entry which is preliminary data.</text>
</comment>
<feature type="repeat" description="TPR" evidence="1">
    <location>
        <begin position="216"/>
        <end position="249"/>
    </location>
</feature>
<dbReference type="Pfam" id="PF12770">
    <property type="entry name" value="CHAT"/>
    <property type="match status" value="1"/>
</dbReference>
<dbReference type="SUPFAM" id="SSF48452">
    <property type="entry name" value="TPR-like"/>
    <property type="match status" value="2"/>
</dbReference>
<reference evidence="3 4" key="1">
    <citation type="journal article" date="2021" name="Int. J. Syst. Evol. Microbiol.">
        <title>Amazonocrinis nigriterrae gen. nov., sp. nov., Atlanticothrix silvestris gen. nov., sp. nov. and Dendronalium phyllosphericum gen. nov., sp. nov., nostocacean cyanobacteria from Brazilian environments.</title>
        <authorList>
            <person name="Alvarenga D.O."/>
            <person name="Andreote A.P.D."/>
            <person name="Branco L.H.Z."/>
            <person name="Delbaje E."/>
            <person name="Cruz R.B."/>
            <person name="Varani A.M."/>
            <person name="Fiore M.F."/>
        </authorList>
    </citation>
    <scope>NUCLEOTIDE SEQUENCE [LARGE SCALE GENOMIC DNA]</scope>
    <source>
        <strain evidence="3 4">CENA369</strain>
    </source>
</reference>
<keyword evidence="4" id="KW-1185">Reference proteome</keyword>
<feature type="repeat" description="TPR" evidence="1">
    <location>
        <begin position="256"/>
        <end position="289"/>
    </location>
</feature>
<feature type="repeat" description="TPR" evidence="1">
    <location>
        <begin position="96"/>
        <end position="129"/>
    </location>
</feature>
<feature type="repeat" description="TPR" evidence="1">
    <location>
        <begin position="336"/>
        <end position="369"/>
    </location>
</feature>
<dbReference type="SMART" id="SM00028">
    <property type="entry name" value="TPR"/>
    <property type="match status" value="9"/>
</dbReference>
<dbReference type="Pfam" id="PF13374">
    <property type="entry name" value="TPR_10"/>
    <property type="match status" value="1"/>
</dbReference>
<organism evidence="3 4">
    <name type="scientific">Dendronalium phyllosphericum CENA369</name>
    <dbReference type="NCBI Taxonomy" id="1725256"/>
    <lineage>
        <taxon>Bacteria</taxon>
        <taxon>Bacillati</taxon>
        <taxon>Cyanobacteriota</taxon>
        <taxon>Cyanophyceae</taxon>
        <taxon>Nostocales</taxon>
        <taxon>Nostocaceae</taxon>
        <taxon>Dendronalium</taxon>
        <taxon>Dendronalium phyllosphericum</taxon>
    </lineage>
</organism>
<evidence type="ECO:0000313" key="4">
    <source>
        <dbReference type="Proteomes" id="UP000662314"/>
    </source>
</evidence>
<evidence type="ECO:0000259" key="2">
    <source>
        <dbReference type="Pfam" id="PF12770"/>
    </source>
</evidence>
<dbReference type="EMBL" id="JAECZA010000217">
    <property type="protein sequence ID" value="MBH8576037.1"/>
    <property type="molecule type" value="Genomic_DNA"/>
</dbReference>
<accession>A0A8J7LFI5</accession>
<dbReference type="Pfam" id="PF13424">
    <property type="entry name" value="TPR_12"/>
    <property type="match status" value="3"/>
</dbReference>
<dbReference type="Proteomes" id="UP000662314">
    <property type="component" value="Unassembled WGS sequence"/>
</dbReference>
<dbReference type="InterPro" id="IPR024983">
    <property type="entry name" value="CHAT_dom"/>
</dbReference>
<gene>
    <name evidence="3" type="ORF">I8752_24175</name>
</gene>
<dbReference type="AlphaFoldDB" id="A0A8J7LFI5"/>
<evidence type="ECO:0000313" key="3">
    <source>
        <dbReference type="EMBL" id="MBH8576037.1"/>
    </source>
</evidence>